<dbReference type="PANTHER" id="PTHR13156">
    <property type="entry name" value="NADH-UBIQUINONE OXIDOREDUCTASE 13 KD-A SUBUNIT"/>
    <property type="match status" value="1"/>
</dbReference>
<evidence type="ECO:0000259" key="2">
    <source>
        <dbReference type="Pfam" id="PF10276"/>
    </source>
</evidence>
<keyword evidence="3" id="KW-0479">Metal-binding</keyword>
<feature type="domain" description="Zinc finger CHCC-type" evidence="2">
    <location>
        <begin position="102"/>
        <end position="138"/>
    </location>
</feature>
<dbReference type="AlphaFoldDB" id="A0AA38LY06"/>
<gene>
    <name evidence="3" type="ORF">MKK02DRAFT_42536</name>
</gene>
<reference evidence="3" key="1">
    <citation type="journal article" date="2022" name="G3 (Bethesda)">
        <title>High quality genome of the basidiomycete yeast Dioszegia hungarica PDD-24b-2 isolated from cloud water.</title>
        <authorList>
            <person name="Jarrige D."/>
            <person name="Haridas S."/>
            <person name="Bleykasten-Grosshans C."/>
            <person name="Joly M."/>
            <person name="Nadalig T."/>
            <person name="Sancelme M."/>
            <person name="Vuilleumier S."/>
            <person name="Grigoriev I.V."/>
            <person name="Amato P."/>
            <person name="Bringel F."/>
        </authorList>
    </citation>
    <scope>NUCLEOTIDE SEQUENCE</scope>
    <source>
        <strain evidence="3">PDD-24b-2</strain>
    </source>
</reference>
<evidence type="ECO:0000256" key="1">
    <source>
        <dbReference type="SAM" id="MobiDB-lite"/>
    </source>
</evidence>
<protein>
    <submittedName>
        <fullName evidence="3">Zinc-finger domain-containing protein</fullName>
    </submittedName>
</protein>
<accession>A0AA38LY06</accession>
<dbReference type="FunFam" id="2.60.260.40:FF:000003">
    <property type="entry name" value="NADH dehydrogenase [ubiquinone] iron-sulfur protein 6, mitochondrial"/>
    <property type="match status" value="1"/>
</dbReference>
<dbReference type="PANTHER" id="PTHR13156:SF0">
    <property type="entry name" value="NADH DEHYDROGENASE [UBIQUINONE] IRON-SULFUR PROTEIN 6, MITOCHONDRIAL"/>
    <property type="match status" value="1"/>
</dbReference>
<feature type="region of interest" description="Disordered" evidence="1">
    <location>
        <begin position="10"/>
        <end position="70"/>
    </location>
</feature>
<feature type="compositionally biased region" description="Polar residues" evidence="1">
    <location>
        <begin position="17"/>
        <end position="28"/>
    </location>
</feature>
<comment type="caution">
    <text evidence="3">The sequence shown here is derived from an EMBL/GenBank/DDBJ whole genome shotgun (WGS) entry which is preliminary data.</text>
</comment>
<keyword evidence="3" id="KW-0863">Zinc-finger</keyword>
<organism evidence="3 4">
    <name type="scientific">Dioszegia hungarica</name>
    <dbReference type="NCBI Taxonomy" id="4972"/>
    <lineage>
        <taxon>Eukaryota</taxon>
        <taxon>Fungi</taxon>
        <taxon>Dikarya</taxon>
        <taxon>Basidiomycota</taxon>
        <taxon>Agaricomycotina</taxon>
        <taxon>Tremellomycetes</taxon>
        <taxon>Tremellales</taxon>
        <taxon>Bulleribasidiaceae</taxon>
        <taxon>Dioszegia</taxon>
    </lineage>
</organism>
<dbReference type="InterPro" id="IPR019401">
    <property type="entry name" value="Znf_CHCC"/>
</dbReference>
<dbReference type="EMBL" id="JAKWFO010000003">
    <property type="protein sequence ID" value="KAI9638146.1"/>
    <property type="molecule type" value="Genomic_DNA"/>
</dbReference>
<evidence type="ECO:0000313" key="4">
    <source>
        <dbReference type="Proteomes" id="UP001164286"/>
    </source>
</evidence>
<feature type="compositionally biased region" description="Polar residues" evidence="1">
    <location>
        <begin position="48"/>
        <end position="64"/>
    </location>
</feature>
<dbReference type="GeneID" id="77731242"/>
<sequence>MSLTRLALRRLPRSAILSPSTRSAHTSIPQPPAPLKSYQPKPSDPEEQQQSPNVPGTWSTSQNPKKFVFDGPRFEQTDLSLQPNGLSAMGMVQEDPVRMVNGRRASCDGGGGPLGHPKVFINLDKPGPKACGYCGIRFEQAHAAH</sequence>
<keyword evidence="4" id="KW-1185">Reference proteome</keyword>
<proteinExistence type="predicted"/>
<dbReference type="Pfam" id="PF10276">
    <property type="entry name" value="zf-CHCC"/>
    <property type="match status" value="1"/>
</dbReference>
<dbReference type="Gene3D" id="2.60.260.40">
    <property type="entry name" value="q5lls5 like domains"/>
    <property type="match status" value="1"/>
</dbReference>
<evidence type="ECO:0000313" key="3">
    <source>
        <dbReference type="EMBL" id="KAI9638146.1"/>
    </source>
</evidence>
<dbReference type="GO" id="GO:0006120">
    <property type="term" value="P:mitochondrial electron transport, NADH to ubiquinone"/>
    <property type="evidence" value="ECO:0007669"/>
    <property type="project" value="TreeGrafter"/>
</dbReference>
<dbReference type="RefSeq" id="XP_052947923.1">
    <property type="nucleotide sequence ID" value="XM_053092037.1"/>
</dbReference>
<dbReference type="GO" id="GO:0008270">
    <property type="term" value="F:zinc ion binding"/>
    <property type="evidence" value="ECO:0007669"/>
    <property type="project" value="UniProtKB-KW"/>
</dbReference>
<name>A0AA38LY06_9TREE</name>
<dbReference type="GO" id="GO:0005739">
    <property type="term" value="C:mitochondrion"/>
    <property type="evidence" value="ECO:0007669"/>
    <property type="project" value="GOC"/>
</dbReference>
<keyword evidence="3" id="KW-0862">Zinc</keyword>
<dbReference type="Proteomes" id="UP001164286">
    <property type="component" value="Unassembled WGS sequence"/>
</dbReference>